<keyword evidence="2" id="KW-1185">Reference proteome</keyword>
<protein>
    <submittedName>
        <fullName evidence="1">Uncharacterized protein</fullName>
    </submittedName>
</protein>
<evidence type="ECO:0000313" key="2">
    <source>
        <dbReference type="Proteomes" id="UP000308330"/>
    </source>
</evidence>
<dbReference type="Proteomes" id="UP000308330">
    <property type="component" value="Unassembled WGS sequence"/>
</dbReference>
<gene>
    <name evidence="1" type="ORF">FC748_18100</name>
</gene>
<name>A0ABY2SUA0_9BACI</name>
<accession>A0ABY2SUA0</accession>
<comment type="caution">
    <text evidence="1">The sequence shown here is derived from an EMBL/GenBank/DDBJ whole genome shotgun (WGS) entry which is preliminary data.</text>
</comment>
<proteinExistence type="predicted"/>
<dbReference type="EMBL" id="SZPT01000005">
    <property type="protein sequence ID" value="TKI46239.1"/>
    <property type="molecule type" value="Genomic_DNA"/>
</dbReference>
<reference evidence="1 2" key="1">
    <citation type="submission" date="2019-04" db="EMBL/GenBank/DDBJ databases">
        <title>Lysinibacillus genome sequencing.</title>
        <authorList>
            <person name="Dunlap C."/>
        </authorList>
    </citation>
    <scope>NUCLEOTIDE SEQUENCE [LARGE SCALE GENOMIC DNA]</scope>
    <source>
        <strain evidence="1 2">KCTC 33042</strain>
    </source>
</reference>
<evidence type="ECO:0000313" key="1">
    <source>
        <dbReference type="EMBL" id="TKI46239.1"/>
    </source>
</evidence>
<organism evidence="1 2">
    <name type="scientific">Lysinibacillus tabacifolii</name>
    <dbReference type="NCBI Taxonomy" id="1173107"/>
    <lineage>
        <taxon>Bacteria</taxon>
        <taxon>Bacillati</taxon>
        <taxon>Bacillota</taxon>
        <taxon>Bacilli</taxon>
        <taxon>Bacillales</taxon>
        <taxon>Bacillaceae</taxon>
        <taxon>Lysinibacillus</taxon>
    </lineage>
</organism>
<sequence>MNIVTSREDIQKYETLLEEKLKQYVGTKEVKGVTVAVAHGTGETNVWLVQDLGYWFVKRKVDINNKWWNSFGFTLDDKFIEFCEVNVPLEGVNSKIAGAFVEADGKVYLVHKGSNIAGMKKEYVHSHYQGETVAIANNDYRLVVAEITSSNAPVQIGNFLKEIKRLKEAY</sequence>
<dbReference type="RefSeq" id="WP_108031017.1">
    <property type="nucleotide sequence ID" value="NZ_PYUE01000008.1"/>
</dbReference>